<dbReference type="PANTHER" id="PTHR37066:SF1">
    <property type="entry name" value="LNS2_PITP DOMAIN-CONTAINING PROTEIN"/>
    <property type="match status" value="1"/>
</dbReference>
<name>A0A1V9YCY7_ACHHY</name>
<feature type="domain" description="Helicase-associated" evidence="2">
    <location>
        <begin position="516"/>
        <end position="585"/>
    </location>
</feature>
<reference evidence="3 4" key="1">
    <citation type="journal article" date="2014" name="Genome Biol. Evol.">
        <title>The secreted proteins of Achlya hypogyna and Thraustotheca clavata identify the ancestral oomycete secretome and reveal gene acquisitions by horizontal gene transfer.</title>
        <authorList>
            <person name="Misner I."/>
            <person name="Blouin N."/>
            <person name="Leonard G."/>
            <person name="Richards T.A."/>
            <person name="Lane C.E."/>
        </authorList>
    </citation>
    <scope>NUCLEOTIDE SEQUENCE [LARGE SCALE GENOMIC DNA]</scope>
    <source>
        <strain evidence="3 4">ATCC 48635</strain>
    </source>
</reference>
<dbReference type="InterPro" id="IPR005114">
    <property type="entry name" value="Helicase_assoc"/>
</dbReference>
<sequence>MARRRKRPRPDGGAVKARTRNWSHDAQLDALGLYRARFGNCAVLAGFVVPGNGSVWTSSPALLPQTLDALLELGFDWSPDGGVAPCLTHATERGGHVRAVPFPDLIAALAAYRDFYGDRAIPAEFIVPQSPRWPSATWNVELARVPDTLRRFVYELSDDEFAQVQSLGFLMDIPPWMAFLELVDTHEDFDNGGFPIDFVVAASPDNIPLGDLVWQLHLRHHALEPERQDDLEVYSLATSWHRLVDALRFYARYEDRLHLPADFVVPSGAPAWPAPLRGLRLGYWKTRLAAISRVHSLPAELTAALEQYLTGPTRLVDRSVVGTLASDVDLTLSTGDDDGSGSDIGVHSTPAPAPAHARSLAATARSSLTPRAAEVAVPRPAPPSPMAEYPVSPPSSPAPVYSSAQPTPQVHTASATPEASLSVAKDRLSTPQAAVLAVPPSRSHSPPTEFPVSPPSSPTPETAKAPAEERLSPATAAADVAMPPPVAIAKAPVTPLMPATDVAVASSHPRFRNYSTWDRRFLALEAFKNVHGHLVVPPDFVVPSHDTAWPADIAGFSLGSAVAAMRQARASLQPAHVTKLDAVGFVWDVDAYRFWRDLVFGLTAWKLQREPLSELAVLPSPPSVAGAPVGKWLTQVEVQASLVVPKYRARLASLGLDVTARWQIKLMALRTFDAVYRHLWVPPAFVVPHTAPWPLKTQGLPLGRVVAWLREVEPVTLTPTAAQDLTAVGFEWTEIDLDLYDAAVAFGVGCTPDVLASSLDVPTALHGYPLALAAAKRQKYLTRTMAALPASVALLFGQPSPPPQEGEVVYDAPVILSTLGQYASFHGSNRVPLLFVIPEASDVWLDGAAGMPLGFFVALFRTRFDELDALVRLMLEDDNSTRR</sequence>
<keyword evidence="4" id="KW-1185">Reference proteome</keyword>
<dbReference type="Pfam" id="PF03457">
    <property type="entry name" value="HA"/>
    <property type="match status" value="1"/>
</dbReference>
<dbReference type="EMBL" id="JNBR01002134">
    <property type="protein sequence ID" value="OQR83594.1"/>
    <property type="molecule type" value="Genomic_DNA"/>
</dbReference>
<feature type="compositionally biased region" description="Polar residues" evidence="1">
    <location>
        <begin position="405"/>
        <end position="419"/>
    </location>
</feature>
<accession>A0A1V9YCY7</accession>
<evidence type="ECO:0000313" key="4">
    <source>
        <dbReference type="Proteomes" id="UP000243579"/>
    </source>
</evidence>
<feature type="compositionally biased region" description="Pro residues" evidence="1">
    <location>
        <begin position="379"/>
        <end position="397"/>
    </location>
</feature>
<proteinExistence type="predicted"/>
<dbReference type="Proteomes" id="UP000243579">
    <property type="component" value="Unassembled WGS sequence"/>
</dbReference>
<feature type="compositionally biased region" description="Low complexity" evidence="1">
    <location>
        <begin position="354"/>
        <end position="378"/>
    </location>
</feature>
<evidence type="ECO:0000259" key="2">
    <source>
        <dbReference type="Pfam" id="PF03457"/>
    </source>
</evidence>
<dbReference type="STRING" id="1202772.A0A1V9YCY7"/>
<evidence type="ECO:0000313" key="3">
    <source>
        <dbReference type="EMBL" id="OQR83594.1"/>
    </source>
</evidence>
<comment type="caution">
    <text evidence="3">The sequence shown here is derived from an EMBL/GenBank/DDBJ whole genome shotgun (WGS) entry which is preliminary data.</text>
</comment>
<evidence type="ECO:0000256" key="1">
    <source>
        <dbReference type="SAM" id="MobiDB-lite"/>
    </source>
</evidence>
<feature type="compositionally biased region" description="Pro residues" evidence="1">
    <location>
        <begin position="448"/>
        <end position="458"/>
    </location>
</feature>
<dbReference type="PANTHER" id="PTHR37066">
    <property type="entry name" value="HELICASE-ASSOCIATED"/>
    <property type="match status" value="1"/>
</dbReference>
<gene>
    <name evidence="3" type="ORF">ACHHYP_14516</name>
</gene>
<dbReference type="OrthoDB" id="10623557at2759"/>
<dbReference type="AlphaFoldDB" id="A0A1V9YCY7"/>
<organism evidence="3 4">
    <name type="scientific">Achlya hypogyna</name>
    <name type="common">Oomycete</name>
    <name type="synonym">Protoachlya hypogyna</name>
    <dbReference type="NCBI Taxonomy" id="1202772"/>
    <lineage>
        <taxon>Eukaryota</taxon>
        <taxon>Sar</taxon>
        <taxon>Stramenopiles</taxon>
        <taxon>Oomycota</taxon>
        <taxon>Saprolegniomycetes</taxon>
        <taxon>Saprolegniales</taxon>
        <taxon>Achlyaceae</taxon>
        <taxon>Achlya</taxon>
    </lineage>
</organism>
<feature type="region of interest" description="Disordered" evidence="1">
    <location>
        <begin position="330"/>
        <end position="469"/>
    </location>
</feature>
<protein>
    <recommendedName>
        <fullName evidence="2">Helicase-associated domain-containing protein</fullName>
    </recommendedName>
</protein>